<sequence length="415" mass="45282">MPQLLLVAAAAALARASAQNTTFHTAHYTSAVKPDEVPVKWDALTDAELLKRLPPWYAPNYRISDAFASRLPFTEEVQADIWAHQNPQSCENRTFVLQGSKPAGLGYLMGVANFPLAWAMEHGHILVLHQGFAAAQAEGEQDSYCSSQQLRGWDCFFMPLSNCSDHIGKRVERNFKWAPTADPLVPAKWQRRWAETNQTGSLLQWWRAQTTAYATRLNARTARELALRRLRSAAAGAAPLPLPPGTISVHVRHGDKYKELELMSWGDHLGAVNAAARAQGWKERALFVTTDDSEVAAAVRAGVPGWTAYIQPCEAPYGARCAEQVRCRTTETDVNPGYATSDAAADLTLFSLQGLLTALEATHFAGQRGSNWVRVIDRLRMVMVGGAASFSTPYIDVGASLPANLGGAGTYKGCC</sequence>
<evidence type="ECO:0000313" key="2">
    <source>
        <dbReference type="EMBL" id="KAG5191048.1"/>
    </source>
</evidence>
<reference evidence="2" key="1">
    <citation type="submission" date="2021-02" db="EMBL/GenBank/DDBJ databases">
        <title>First Annotated Genome of the Yellow-green Alga Tribonema minus.</title>
        <authorList>
            <person name="Mahan K.M."/>
        </authorList>
    </citation>
    <scope>NUCLEOTIDE SEQUENCE</scope>
    <source>
        <strain evidence="2">UTEX B ZZ1240</strain>
    </source>
</reference>
<protein>
    <submittedName>
        <fullName evidence="2">Uncharacterized protein</fullName>
    </submittedName>
</protein>
<dbReference type="EMBL" id="JAFCMP010000024">
    <property type="protein sequence ID" value="KAG5191048.1"/>
    <property type="molecule type" value="Genomic_DNA"/>
</dbReference>
<gene>
    <name evidence="2" type="ORF">JKP88DRAFT_275097</name>
</gene>
<proteinExistence type="predicted"/>
<feature type="signal peptide" evidence="1">
    <location>
        <begin position="1"/>
        <end position="18"/>
    </location>
</feature>
<evidence type="ECO:0000256" key="1">
    <source>
        <dbReference type="SAM" id="SignalP"/>
    </source>
</evidence>
<feature type="chain" id="PRO_5032945084" evidence="1">
    <location>
        <begin position="19"/>
        <end position="415"/>
    </location>
</feature>
<comment type="caution">
    <text evidence="2">The sequence shown here is derived from an EMBL/GenBank/DDBJ whole genome shotgun (WGS) entry which is preliminary data.</text>
</comment>
<dbReference type="OrthoDB" id="46632at2759"/>
<dbReference type="GO" id="GO:0006487">
    <property type="term" value="P:protein N-linked glycosylation"/>
    <property type="evidence" value="ECO:0007669"/>
    <property type="project" value="TreeGrafter"/>
</dbReference>
<dbReference type="Proteomes" id="UP000664859">
    <property type="component" value="Unassembled WGS sequence"/>
</dbReference>
<evidence type="ECO:0000313" key="3">
    <source>
        <dbReference type="Proteomes" id="UP000664859"/>
    </source>
</evidence>
<name>A0A836CMT9_9STRA</name>
<keyword evidence="1" id="KW-0732">Signal</keyword>
<accession>A0A836CMT9</accession>
<dbReference type="PANTHER" id="PTHR13132">
    <property type="entry name" value="ALPHA- 1,6 -FUCOSYLTRANSFERASE"/>
    <property type="match status" value="1"/>
</dbReference>
<dbReference type="PANTHER" id="PTHR13132:SF29">
    <property type="entry name" value="ALPHA-(1,6)-FUCOSYLTRANSFERASE"/>
    <property type="match status" value="1"/>
</dbReference>
<keyword evidence="3" id="KW-1185">Reference proteome</keyword>
<dbReference type="GO" id="GO:0046921">
    <property type="term" value="F:alpha-(1-&gt;6)-fucosyltransferase activity"/>
    <property type="evidence" value="ECO:0007669"/>
    <property type="project" value="TreeGrafter"/>
</dbReference>
<organism evidence="2 3">
    <name type="scientific">Tribonema minus</name>
    <dbReference type="NCBI Taxonomy" id="303371"/>
    <lineage>
        <taxon>Eukaryota</taxon>
        <taxon>Sar</taxon>
        <taxon>Stramenopiles</taxon>
        <taxon>Ochrophyta</taxon>
        <taxon>PX clade</taxon>
        <taxon>Xanthophyceae</taxon>
        <taxon>Tribonematales</taxon>
        <taxon>Tribonemataceae</taxon>
        <taxon>Tribonema</taxon>
    </lineage>
</organism>
<dbReference type="AlphaFoldDB" id="A0A836CMT9"/>